<dbReference type="EMBL" id="NJAI01000001">
    <property type="protein sequence ID" value="PHM57684.1"/>
    <property type="molecule type" value="Genomic_DNA"/>
</dbReference>
<dbReference type="RefSeq" id="WP_069317386.1">
    <property type="nucleotide sequence ID" value="NZ_CAWNQJ010000001.1"/>
</dbReference>
<reference evidence="2 4" key="2">
    <citation type="journal article" date="2017" name="Nat. Microbiol.">
        <title>Natural product diversity associated with the nematode symbionts Photorhabdus and Xenorhabdus.</title>
        <authorList>
            <person name="Tobias N.J."/>
            <person name="Wolff H."/>
            <person name="Djahanschiri B."/>
            <person name="Grundmann F."/>
            <person name="Kronenwerth M."/>
            <person name="Shi Y.M."/>
            <person name="Simonyi S."/>
            <person name="Grun P."/>
            <person name="Shapiro-Ilan D."/>
            <person name="Pidot S.J."/>
            <person name="Stinear T.P."/>
            <person name="Ebersberger I."/>
            <person name="Bode H.B."/>
        </authorList>
    </citation>
    <scope>NUCLEOTIDE SEQUENCE [LARGE SCALE GENOMIC DNA]</scope>
    <source>
        <strain evidence="2 4">DSM 17903</strain>
    </source>
</reference>
<evidence type="ECO:0000313" key="3">
    <source>
        <dbReference type="Proteomes" id="UP000094600"/>
    </source>
</evidence>
<dbReference type="OrthoDB" id="8339179at2"/>
<reference evidence="1 3" key="1">
    <citation type="submission" date="2016-06" db="EMBL/GenBank/DDBJ databases">
        <title>Bacterial characters and pathogenicity of Xenorhabdus hominickii from an entomopathogenic nematode, Steinernema monticolum.</title>
        <authorList>
            <person name="Park Y."/>
            <person name="Kim Y."/>
        </authorList>
    </citation>
    <scope>NUCLEOTIDE SEQUENCE [LARGE SCALE GENOMIC DNA]</scope>
    <source>
        <strain evidence="1 3">ANU1</strain>
    </source>
</reference>
<keyword evidence="3" id="KW-1185">Reference proteome</keyword>
<dbReference type="STRING" id="351679.A9255_14870"/>
<evidence type="ECO:0000313" key="2">
    <source>
        <dbReference type="EMBL" id="PHM57684.1"/>
    </source>
</evidence>
<dbReference type="Proteomes" id="UP000225433">
    <property type="component" value="Unassembled WGS sequence"/>
</dbReference>
<proteinExistence type="predicted"/>
<dbReference type="EMBL" id="CP016176">
    <property type="protein sequence ID" value="AOM41727.1"/>
    <property type="molecule type" value="Genomic_DNA"/>
</dbReference>
<name>A0A2G0QEP1_XENHO</name>
<dbReference type="AlphaFoldDB" id="A0A2G0QEP1"/>
<dbReference type="KEGG" id="xho:A9255_14870"/>
<evidence type="ECO:0000313" key="4">
    <source>
        <dbReference type="Proteomes" id="UP000225433"/>
    </source>
</evidence>
<evidence type="ECO:0000313" key="1">
    <source>
        <dbReference type="EMBL" id="AOM41727.1"/>
    </source>
</evidence>
<sequence length="292" mass="34463">MKYDIIFSVAAHESEESLIDLIENVRKFVPNSLIVIHLKKGFKIRKIKETYKNVYFNPNTYDTGYLDQSLTIAHSSNIYYLIEKNIDADYFAILGSNELFVRKGLYEYIKDKYFIAYQTDEKDYHIQVAKKDKHLNTLLTKIDGKIIKSPPEGTFYKFAILKEKLRNPYIEEYLNELTCYFTSKNKITFRKISNKIARLILHITPKLKITIPSNIIRFSYASEEIFFPTIMQSPTSIRDNSYCYIKWHDNLNIDIDDIVNVNNGVHVGKYSVKRIERNILDPKRIWIKNEIN</sequence>
<gene>
    <name evidence="1" type="ORF">A9255_14870</name>
    <name evidence="2" type="ORF">Xhom_00682</name>
</gene>
<protein>
    <submittedName>
        <fullName evidence="2">Uncharacterized protein</fullName>
    </submittedName>
</protein>
<organism evidence="2 4">
    <name type="scientific">Xenorhabdus hominickii</name>
    <dbReference type="NCBI Taxonomy" id="351679"/>
    <lineage>
        <taxon>Bacteria</taxon>
        <taxon>Pseudomonadati</taxon>
        <taxon>Pseudomonadota</taxon>
        <taxon>Gammaproteobacteria</taxon>
        <taxon>Enterobacterales</taxon>
        <taxon>Morganellaceae</taxon>
        <taxon>Xenorhabdus</taxon>
    </lineage>
</organism>
<accession>A0A2G0QEP1</accession>
<dbReference type="Proteomes" id="UP000094600">
    <property type="component" value="Chromosome"/>
</dbReference>